<protein>
    <submittedName>
        <fullName evidence="2">Uncharacterized protein</fullName>
    </submittedName>
</protein>
<proteinExistence type="predicted"/>
<dbReference type="AlphaFoldDB" id="A0A4P6Q772"/>
<dbReference type="EMBL" id="CP036455">
    <property type="protein sequence ID" value="QBI56210.1"/>
    <property type="molecule type" value="Genomic_DNA"/>
</dbReference>
<organism evidence="2 3">
    <name type="scientific">Streptomonospora litoralis</name>
    <dbReference type="NCBI Taxonomy" id="2498135"/>
    <lineage>
        <taxon>Bacteria</taxon>
        <taxon>Bacillati</taxon>
        <taxon>Actinomycetota</taxon>
        <taxon>Actinomycetes</taxon>
        <taxon>Streptosporangiales</taxon>
        <taxon>Nocardiopsidaceae</taxon>
        <taxon>Streptomonospora</taxon>
    </lineage>
</organism>
<reference evidence="2 3" key="1">
    <citation type="submission" date="2019-02" db="EMBL/GenBank/DDBJ databases">
        <authorList>
            <person name="Khodamoradi S."/>
            <person name="Hahnke R.L."/>
            <person name="Kaempfer P."/>
            <person name="Schumann P."/>
            <person name="Rohde M."/>
            <person name="Steinert M."/>
            <person name="Luzhetskyy A."/>
            <person name="Wink J."/>
            <person name="Ruckert C."/>
        </authorList>
    </citation>
    <scope>NUCLEOTIDE SEQUENCE [LARGE SCALE GENOMIC DNA]</scope>
    <source>
        <strain evidence="2 3">M2</strain>
    </source>
</reference>
<keyword evidence="3" id="KW-1185">Reference proteome</keyword>
<feature type="region of interest" description="Disordered" evidence="1">
    <location>
        <begin position="109"/>
        <end position="130"/>
    </location>
</feature>
<name>A0A4P6Q772_9ACTN</name>
<sequence>MFATRSDRSLPCGETRRSLLGRLQEEVHTFGRSALVVLAGSDHPVLYTAGPDGRRVAVVAMWLGDSWWFIWGRNGQAPADSPRNVAAVLAGRHPGDSGGAGKVRDLFSRRPRARGKQAAHAASGALSEVA</sequence>
<accession>A0A4P6Q772</accession>
<evidence type="ECO:0000256" key="1">
    <source>
        <dbReference type="SAM" id="MobiDB-lite"/>
    </source>
</evidence>
<evidence type="ECO:0000313" key="3">
    <source>
        <dbReference type="Proteomes" id="UP000292235"/>
    </source>
</evidence>
<evidence type="ECO:0000313" key="2">
    <source>
        <dbReference type="EMBL" id="QBI56210.1"/>
    </source>
</evidence>
<dbReference type="Proteomes" id="UP000292235">
    <property type="component" value="Chromosome"/>
</dbReference>
<gene>
    <name evidence="2" type="ORF">EKD16_22285</name>
</gene>
<dbReference type="KEGG" id="strr:EKD16_22285"/>